<accession>A0A1I2BU18</accession>
<dbReference type="PANTHER" id="PTHR35792:SF2">
    <property type="entry name" value="GENERAL STRESS PROTEIN"/>
    <property type="match status" value="1"/>
</dbReference>
<dbReference type="EMBL" id="FONT01000002">
    <property type="protein sequence ID" value="SFE59537.1"/>
    <property type="molecule type" value="Genomic_DNA"/>
</dbReference>
<evidence type="ECO:0000313" key="3">
    <source>
        <dbReference type="Proteomes" id="UP000199516"/>
    </source>
</evidence>
<dbReference type="PANTHER" id="PTHR35792">
    <property type="entry name" value="GENERAL STRESS PROTEIN"/>
    <property type="match status" value="1"/>
</dbReference>
<name>A0A1I2BU18_9BACI</name>
<evidence type="ECO:0000256" key="1">
    <source>
        <dbReference type="SAM" id="MobiDB-lite"/>
    </source>
</evidence>
<dbReference type="Pfam" id="PF12732">
    <property type="entry name" value="YtxH"/>
    <property type="match status" value="1"/>
</dbReference>
<dbReference type="OrthoDB" id="1708042at2"/>
<sequence length="223" mass="24482">MARIAIEQPFTDVRDELSRIGFEAEMLLNKTDAPDYDCVVVRGIEDLTDMRMNTPLVEAKGRTVHDIIEEVKDKLERTGEIREAPPSGKVSKIAKFASSGSSKTGESSGKSMVSGMLVGTALGVVTGFLLAPKSGKELRQQMNEKAGQTKEQATVMTNKVRERSAATTSNVMNMTNKAKETVKNRPSLTGRTRGVQEEPSVIKEPNERSNPKPTEEQEEEVNQ</sequence>
<dbReference type="InterPro" id="IPR052928">
    <property type="entry name" value="Desiccation-related_membrane"/>
</dbReference>
<dbReference type="InterPro" id="IPR005370">
    <property type="entry name" value="UPF0180"/>
</dbReference>
<feature type="region of interest" description="Disordered" evidence="1">
    <location>
        <begin position="165"/>
        <end position="223"/>
    </location>
</feature>
<dbReference type="STRING" id="930128.SAMN05192532_102504"/>
<gene>
    <name evidence="2" type="ORF">SAMN05192532_102504</name>
</gene>
<feature type="compositionally biased region" description="Polar residues" evidence="1">
    <location>
        <begin position="165"/>
        <end position="176"/>
    </location>
</feature>
<dbReference type="Pfam" id="PF03698">
    <property type="entry name" value="UPF0180"/>
    <property type="match status" value="1"/>
</dbReference>
<keyword evidence="3" id="KW-1185">Reference proteome</keyword>
<dbReference type="RefSeq" id="WP_143083193.1">
    <property type="nucleotide sequence ID" value="NZ_FONT01000002.1"/>
</dbReference>
<feature type="compositionally biased region" description="Basic and acidic residues" evidence="1">
    <location>
        <begin position="194"/>
        <end position="215"/>
    </location>
</feature>
<protein>
    <submittedName>
        <fullName evidence="2">Gas vesicle protein</fullName>
    </submittedName>
</protein>
<organism evidence="2 3">
    <name type="scientific">Alteribacillus iranensis</name>
    <dbReference type="NCBI Taxonomy" id="930128"/>
    <lineage>
        <taxon>Bacteria</taxon>
        <taxon>Bacillati</taxon>
        <taxon>Bacillota</taxon>
        <taxon>Bacilli</taxon>
        <taxon>Bacillales</taxon>
        <taxon>Bacillaceae</taxon>
        <taxon>Alteribacillus</taxon>
    </lineage>
</organism>
<evidence type="ECO:0000313" key="2">
    <source>
        <dbReference type="EMBL" id="SFE59537.1"/>
    </source>
</evidence>
<dbReference type="Proteomes" id="UP000199516">
    <property type="component" value="Unassembled WGS sequence"/>
</dbReference>
<reference evidence="2 3" key="1">
    <citation type="submission" date="2016-10" db="EMBL/GenBank/DDBJ databases">
        <authorList>
            <person name="de Groot N.N."/>
        </authorList>
    </citation>
    <scope>NUCLEOTIDE SEQUENCE [LARGE SCALE GENOMIC DNA]</scope>
    <source>
        <strain evidence="2 3">DSM 23995</strain>
    </source>
</reference>
<dbReference type="InterPro" id="IPR024623">
    <property type="entry name" value="YtxH"/>
</dbReference>
<proteinExistence type="predicted"/>
<dbReference type="AlphaFoldDB" id="A0A1I2BU18"/>